<dbReference type="SUPFAM" id="SSF52833">
    <property type="entry name" value="Thioredoxin-like"/>
    <property type="match status" value="1"/>
</dbReference>
<dbReference type="Gene3D" id="3.40.30.10">
    <property type="entry name" value="Glutaredoxin"/>
    <property type="match status" value="1"/>
</dbReference>
<evidence type="ECO:0000313" key="2">
    <source>
        <dbReference type="EMBL" id="AGB48588.1"/>
    </source>
</evidence>
<sequence>MYTLSTCPWCKKSKSFFAEKNIPFEFIDYDKASEEEKQKIREVCSTYGEGIAFPFVIIGDDAVVGYNPQKYMKLLES</sequence>
<protein>
    <submittedName>
        <fullName evidence="2">Glutaredoxin-like protein</fullName>
    </submittedName>
</protein>
<organism evidence="2 3">
    <name type="scientific">Methanomethylovorans hollandica (strain DSM 15978 / NBRC 107637 / DMS1)</name>
    <dbReference type="NCBI Taxonomy" id="867904"/>
    <lineage>
        <taxon>Archaea</taxon>
        <taxon>Methanobacteriati</taxon>
        <taxon>Methanobacteriota</taxon>
        <taxon>Stenosarchaea group</taxon>
        <taxon>Methanomicrobia</taxon>
        <taxon>Methanosarcinales</taxon>
        <taxon>Methanosarcinaceae</taxon>
        <taxon>Methanomethylovorans</taxon>
    </lineage>
</organism>
<dbReference type="PROSITE" id="PS51354">
    <property type="entry name" value="GLUTAREDOXIN_2"/>
    <property type="match status" value="1"/>
</dbReference>
<evidence type="ECO:0000313" key="3">
    <source>
        <dbReference type="Proteomes" id="UP000010866"/>
    </source>
</evidence>
<keyword evidence="3" id="KW-1185">Reference proteome</keyword>
<evidence type="ECO:0000259" key="1">
    <source>
        <dbReference type="Pfam" id="PF00462"/>
    </source>
</evidence>
<dbReference type="CDD" id="cd02976">
    <property type="entry name" value="NrdH"/>
    <property type="match status" value="1"/>
</dbReference>
<dbReference type="STRING" id="867904.Metho_0313"/>
<name>L0KWY6_METHD</name>
<dbReference type="Proteomes" id="UP000010866">
    <property type="component" value="Chromosome"/>
</dbReference>
<proteinExistence type="predicted"/>
<dbReference type="AlphaFoldDB" id="L0KWY6"/>
<accession>L0KWY6</accession>
<reference evidence="3" key="1">
    <citation type="submission" date="2012-02" db="EMBL/GenBank/DDBJ databases">
        <title>Complete sequence of chromosome of Methanomethylovorans hollandica DSM 15978.</title>
        <authorList>
            <person name="Lucas S."/>
            <person name="Copeland A."/>
            <person name="Lapidus A."/>
            <person name="Glavina del Rio T."/>
            <person name="Dalin E."/>
            <person name="Tice H."/>
            <person name="Bruce D."/>
            <person name="Goodwin L."/>
            <person name="Pitluck S."/>
            <person name="Peters L."/>
            <person name="Mikhailova N."/>
            <person name="Held B."/>
            <person name="Kyrpides N."/>
            <person name="Mavromatis K."/>
            <person name="Ivanova N."/>
            <person name="Brettin T."/>
            <person name="Detter J.C."/>
            <person name="Han C."/>
            <person name="Larimer F."/>
            <person name="Land M."/>
            <person name="Hauser L."/>
            <person name="Markowitz V."/>
            <person name="Cheng J.-F."/>
            <person name="Hugenholtz P."/>
            <person name="Woyke T."/>
            <person name="Wu D."/>
            <person name="Spring S."/>
            <person name="Schroeder M."/>
            <person name="Brambilla E."/>
            <person name="Klenk H.-P."/>
            <person name="Eisen J.A."/>
        </authorList>
    </citation>
    <scope>NUCLEOTIDE SEQUENCE [LARGE SCALE GENOMIC DNA]</scope>
    <source>
        <strain evidence="3">DSM 15978 / NBRC 107637 / DMS1</strain>
    </source>
</reference>
<dbReference type="InterPro" id="IPR036249">
    <property type="entry name" value="Thioredoxin-like_sf"/>
</dbReference>
<dbReference type="Pfam" id="PF00462">
    <property type="entry name" value="Glutaredoxin"/>
    <property type="match status" value="1"/>
</dbReference>
<gene>
    <name evidence="2" type="ordered locus">Metho_0313</name>
</gene>
<dbReference type="EMBL" id="CP003362">
    <property type="protein sequence ID" value="AGB48588.1"/>
    <property type="molecule type" value="Genomic_DNA"/>
</dbReference>
<dbReference type="KEGG" id="mhz:Metho_0313"/>
<dbReference type="InterPro" id="IPR002109">
    <property type="entry name" value="Glutaredoxin"/>
</dbReference>
<dbReference type="HOGENOM" id="CLU_026126_9_1_2"/>
<feature type="domain" description="Glutaredoxin" evidence="1">
    <location>
        <begin position="1"/>
        <end position="61"/>
    </location>
</feature>